<protein>
    <submittedName>
        <fullName evidence="2">Uncharacterized protein</fullName>
    </submittedName>
</protein>
<evidence type="ECO:0000313" key="3">
    <source>
        <dbReference type="Proteomes" id="UP000037288"/>
    </source>
</evidence>
<feature type="transmembrane region" description="Helical" evidence="1">
    <location>
        <begin position="64"/>
        <end position="83"/>
    </location>
</feature>
<keyword evidence="1" id="KW-1133">Transmembrane helix</keyword>
<dbReference type="RefSeq" id="WP_049717707.1">
    <property type="nucleotide sequence ID" value="NZ_LFXA01000013.1"/>
</dbReference>
<sequence>MLVVPYAVLLACWAAGSVGMAVCVLRGPTAFPRWMCAATPLVLVPVGALITKALPGAAGTALRGAALSVGNLLFFSLTTAALWRRR</sequence>
<keyword evidence="1" id="KW-0812">Transmembrane</keyword>
<dbReference type="OrthoDB" id="4546744at2"/>
<name>A0A0K9XBM0_9ACTN</name>
<evidence type="ECO:0000313" key="2">
    <source>
        <dbReference type="EMBL" id="KNB50799.1"/>
    </source>
</evidence>
<organism evidence="2 3">
    <name type="scientific">Streptomyces caatingaensis</name>
    <dbReference type="NCBI Taxonomy" id="1678637"/>
    <lineage>
        <taxon>Bacteria</taxon>
        <taxon>Bacillati</taxon>
        <taxon>Actinomycetota</taxon>
        <taxon>Actinomycetes</taxon>
        <taxon>Kitasatosporales</taxon>
        <taxon>Streptomycetaceae</taxon>
        <taxon>Streptomyces</taxon>
    </lineage>
</organism>
<reference evidence="3" key="1">
    <citation type="submission" date="2015-07" db="EMBL/GenBank/DDBJ databases">
        <title>Draft genome sequence of Streptomyces sp. CMAA 1322, a bacterium isolated from Caatinga biome, from dry forest semiarid of Brazil.</title>
        <authorList>
            <person name="Santos S.N."/>
            <person name="Gacesa R."/>
            <person name="Taketani R.G."/>
            <person name="Long P.F."/>
            <person name="Melo I.S."/>
        </authorList>
    </citation>
    <scope>NUCLEOTIDE SEQUENCE [LARGE SCALE GENOMIC DNA]</scope>
    <source>
        <strain evidence="3">CMAA 1322</strain>
    </source>
</reference>
<comment type="caution">
    <text evidence="2">The sequence shown here is derived from an EMBL/GenBank/DDBJ whole genome shotgun (WGS) entry which is preliminary data.</text>
</comment>
<proteinExistence type="predicted"/>
<dbReference type="AlphaFoldDB" id="A0A0K9XBM0"/>
<keyword evidence="1" id="KW-0472">Membrane</keyword>
<dbReference type="InterPro" id="IPR046475">
    <property type="entry name" value="DUF6796"/>
</dbReference>
<feature type="transmembrane region" description="Helical" evidence="1">
    <location>
        <begin position="37"/>
        <end position="58"/>
    </location>
</feature>
<dbReference type="PATRIC" id="fig|1678637.3.peg.4361"/>
<accession>A0A0K9XBM0</accession>
<keyword evidence="3" id="KW-1185">Reference proteome</keyword>
<dbReference type="EMBL" id="LFXA01000013">
    <property type="protein sequence ID" value="KNB50799.1"/>
    <property type="molecule type" value="Genomic_DNA"/>
</dbReference>
<gene>
    <name evidence="2" type="ORF">AC230_20375</name>
</gene>
<dbReference type="Pfam" id="PF20599">
    <property type="entry name" value="DUF6796"/>
    <property type="match status" value="1"/>
</dbReference>
<feature type="transmembrane region" description="Helical" evidence="1">
    <location>
        <begin position="6"/>
        <end position="25"/>
    </location>
</feature>
<dbReference type="Proteomes" id="UP000037288">
    <property type="component" value="Unassembled WGS sequence"/>
</dbReference>
<evidence type="ECO:0000256" key="1">
    <source>
        <dbReference type="SAM" id="Phobius"/>
    </source>
</evidence>